<dbReference type="FunFam" id="4.10.410.60:FF:000001">
    <property type="entry name" value="50S ribosomal protein L35"/>
    <property type="match status" value="1"/>
</dbReference>
<protein>
    <recommendedName>
        <fullName evidence="4 5">Large ribosomal subunit protein bL35</fullName>
    </recommendedName>
</protein>
<dbReference type="NCBIfam" id="TIGR00001">
    <property type="entry name" value="rpmI_bact"/>
    <property type="match status" value="1"/>
</dbReference>
<reference evidence="8" key="1">
    <citation type="submission" date="2017-02" db="EMBL/GenBank/DDBJ databases">
        <title>Delving into the versatile metabolic prowess of the omnipresent phylum Bacteroidetes.</title>
        <authorList>
            <person name="Nobu M.K."/>
            <person name="Mei R."/>
            <person name="Narihiro T."/>
            <person name="Kuroda K."/>
            <person name="Liu W.-T."/>
        </authorList>
    </citation>
    <scope>NUCLEOTIDE SEQUENCE</scope>
    <source>
        <strain evidence="8">ADurb.Bin276</strain>
    </source>
</reference>
<keyword evidence="3 5" id="KW-0687">Ribonucleoprotein</keyword>
<dbReference type="Proteomes" id="UP000485569">
    <property type="component" value="Unassembled WGS sequence"/>
</dbReference>
<dbReference type="EMBL" id="MWBQ01000021">
    <property type="protein sequence ID" value="OQA61301.1"/>
    <property type="molecule type" value="Genomic_DNA"/>
</dbReference>
<dbReference type="Pfam" id="PF01632">
    <property type="entry name" value="Ribosomal_L35p"/>
    <property type="match status" value="1"/>
</dbReference>
<evidence type="ECO:0000256" key="1">
    <source>
        <dbReference type="ARBA" id="ARBA00006598"/>
    </source>
</evidence>
<evidence type="ECO:0000256" key="4">
    <source>
        <dbReference type="ARBA" id="ARBA00071664"/>
    </source>
</evidence>
<dbReference type="GO" id="GO:0015934">
    <property type="term" value="C:large ribosomal subunit"/>
    <property type="evidence" value="ECO:0007669"/>
    <property type="project" value="TreeGrafter"/>
</dbReference>
<dbReference type="InterPro" id="IPR001706">
    <property type="entry name" value="Ribosomal_bL35"/>
</dbReference>
<evidence type="ECO:0000256" key="5">
    <source>
        <dbReference type="HAMAP-Rule" id="MF_00514"/>
    </source>
</evidence>
<evidence type="ECO:0000256" key="2">
    <source>
        <dbReference type="ARBA" id="ARBA00022980"/>
    </source>
</evidence>
<dbReference type="GO" id="GO:0006412">
    <property type="term" value="P:translation"/>
    <property type="evidence" value="ECO:0007669"/>
    <property type="project" value="UniProtKB-UniRule"/>
</dbReference>
<dbReference type="AlphaFoldDB" id="A0A1V5T4G3"/>
<dbReference type="InterPro" id="IPR037229">
    <property type="entry name" value="Ribosomal_bL35_sf"/>
</dbReference>
<dbReference type="InterPro" id="IPR021137">
    <property type="entry name" value="Ribosomal_bL35-like"/>
</dbReference>
<dbReference type="PRINTS" id="PR00064">
    <property type="entry name" value="RIBOSOMALL35"/>
</dbReference>
<keyword evidence="2 5" id="KW-0689">Ribosomal protein</keyword>
<evidence type="ECO:0000256" key="7">
    <source>
        <dbReference type="SAM" id="MobiDB-lite"/>
    </source>
</evidence>
<dbReference type="SUPFAM" id="SSF143034">
    <property type="entry name" value="L35p-like"/>
    <property type="match status" value="1"/>
</dbReference>
<accession>A0A1V5T4G3</accession>
<gene>
    <name evidence="5 8" type="primary">rpmI</name>
    <name evidence="8" type="ORF">BWY41_00252</name>
</gene>
<dbReference type="InterPro" id="IPR018265">
    <property type="entry name" value="Ribosomal_bL35_CS"/>
</dbReference>
<proteinExistence type="inferred from homology"/>
<evidence type="ECO:0000313" key="8">
    <source>
        <dbReference type="EMBL" id="OQA61301.1"/>
    </source>
</evidence>
<sequence>MPKMKTHRGLAKRVKITAKGKIKVAQGGKSHHLHQKEQDRKRRLRKTVIVDKSIEKRIKKLLPYA</sequence>
<comment type="caution">
    <text evidence="8">The sequence shown here is derived from an EMBL/GenBank/DDBJ whole genome shotgun (WGS) entry which is preliminary data.</text>
</comment>
<feature type="region of interest" description="Disordered" evidence="7">
    <location>
        <begin position="21"/>
        <end position="42"/>
    </location>
</feature>
<dbReference type="HAMAP" id="MF_00514">
    <property type="entry name" value="Ribosomal_bL35"/>
    <property type="match status" value="1"/>
</dbReference>
<evidence type="ECO:0000256" key="3">
    <source>
        <dbReference type="ARBA" id="ARBA00023274"/>
    </source>
</evidence>
<evidence type="ECO:0000256" key="6">
    <source>
        <dbReference type="RuleBase" id="RU000568"/>
    </source>
</evidence>
<dbReference type="GO" id="GO:0003735">
    <property type="term" value="F:structural constituent of ribosome"/>
    <property type="evidence" value="ECO:0007669"/>
    <property type="project" value="InterPro"/>
</dbReference>
<dbReference type="PANTHER" id="PTHR33343">
    <property type="entry name" value="54S RIBOSOMAL PROTEIN BL35M"/>
    <property type="match status" value="1"/>
</dbReference>
<dbReference type="Gene3D" id="4.10.410.60">
    <property type="match status" value="1"/>
</dbReference>
<comment type="similarity">
    <text evidence="1 5 6">Belongs to the bacterial ribosomal protein bL35 family.</text>
</comment>
<name>A0A1V5T4G3_9BACT</name>
<organism evidence="8">
    <name type="scientific">Candidatus Atribacter allofermentans</name>
    <dbReference type="NCBI Taxonomy" id="1852833"/>
    <lineage>
        <taxon>Bacteria</taxon>
        <taxon>Pseudomonadati</taxon>
        <taxon>Atribacterota</taxon>
        <taxon>Atribacteria</taxon>
        <taxon>Atribacterales</taxon>
        <taxon>Atribacteraceae</taxon>
        <taxon>Atribacter</taxon>
    </lineage>
</organism>
<dbReference type="PROSITE" id="PS00936">
    <property type="entry name" value="RIBOSOMAL_L35"/>
    <property type="match status" value="1"/>
</dbReference>
<dbReference type="PANTHER" id="PTHR33343:SF1">
    <property type="entry name" value="LARGE RIBOSOMAL SUBUNIT PROTEIN BL35M"/>
    <property type="match status" value="1"/>
</dbReference>